<organism evidence="2 3">
    <name type="scientific">Arcobacter arenosus</name>
    <dbReference type="NCBI Taxonomy" id="2576037"/>
    <lineage>
        <taxon>Bacteria</taxon>
        <taxon>Pseudomonadati</taxon>
        <taxon>Campylobacterota</taxon>
        <taxon>Epsilonproteobacteria</taxon>
        <taxon>Campylobacterales</taxon>
        <taxon>Arcobacteraceae</taxon>
        <taxon>Arcobacter</taxon>
    </lineage>
</organism>
<keyword evidence="3" id="KW-1185">Reference proteome</keyword>
<dbReference type="NCBIfam" id="TIGR02118">
    <property type="entry name" value="EthD family reductase"/>
    <property type="match status" value="1"/>
</dbReference>
<dbReference type="Pfam" id="PF07110">
    <property type="entry name" value="EthD"/>
    <property type="match status" value="1"/>
</dbReference>
<dbReference type="EMBL" id="VANU01000004">
    <property type="protein sequence ID" value="TLP37595.1"/>
    <property type="molecule type" value="Genomic_DNA"/>
</dbReference>
<dbReference type="RefSeq" id="WP_138152740.1">
    <property type="nucleotide sequence ID" value="NZ_VANU01000004.1"/>
</dbReference>
<dbReference type="PANTHER" id="PTHR40260:SF2">
    <property type="entry name" value="BLR8190 PROTEIN"/>
    <property type="match status" value="1"/>
</dbReference>
<dbReference type="SUPFAM" id="SSF54909">
    <property type="entry name" value="Dimeric alpha+beta barrel"/>
    <property type="match status" value="1"/>
</dbReference>
<dbReference type="PANTHER" id="PTHR40260">
    <property type="entry name" value="BLR8190 PROTEIN"/>
    <property type="match status" value="1"/>
</dbReference>
<dbReference type="GO" id="GO:0016491">
    <property type="term" value="F:oxidoreductase activity"/>
    <property type="evidence" value="ECO:0007669"/>
    <property type="project" value="InterPro"/>
</dbReference>
<dbReference type="InterPro" id="IPR009799">
    <property type="entry name" value="EthD_dom"/>
</dbReference>
<evidence type="ECO:0000259" key="1">
    <source>
        <dbReference type="Pfam" id="PF07110"/>
    </source>
</evidence>
<dbReference type="AlphaFoldDB" id="A0A5R8XZN6"/>
<evidence type="ECO:0000313" key="3">
    <source>
        <dbReference type="Proteomes" id="UP000308901"/>
    </source>
</evidence>
<protein>
    <submittedName>
        <fullName evidence="2">EthD family reductase</fullName>
    </submittedName>
</protein>
<accession>A0A5R8XZN6</accession>
<proteinExistence type="predicted"/>
<dbReference type="InterPro" id="IPR011008">
    <property type="entry name" value="Dimeric_a/b-barrel"/>
</dbReference>
<dbReference type="OrthoDB" id="5343971at2"/>
<gene>
    <name evidence="2" type="ORF">FDK22_09740</name>
</gene>
<feature type="domain" description="EthD" evidence="1">
    <location>
        <begin position="18"/>
        <end position="91"/>
    </location>
</feature>
<reference evidence="2 3" key="1">
    <citation type="submission" date="2019-05" db="EMBL/GenBank/DDBJ databases">
        <title>Arcobacter sp. nov., isolated from sea sediment.</title>
        <authorList>
            <person name="Kim W."/>
        </authorList>
    </citation>
    <scope>NUCLEOTIDE SEQUENCE [LARGE SCALE GENOMIC DNA]</scope>
    <source>
        <strain evidence="2 3">CAU 1517</strain>
    </source>
</reference>
<sequence length="103" mass="11546">MVRVSILYPNGEDIKFDMDYYLDTHIPMAGELIGDVLKGSNIDYGLANAIPGQEIPYVVMTHLTFESVEAFQEAFTPHADKIMNDLPNFTNSNPIIQISKVKI</sequence>
<dbReference type="Gene3D" id="3.30.70.100">
    <property type="match status" value="1"/>
</dbReference>
<dbReference type="Proteomes" id="UP000308901">
    <property type="component" value="Unassembled WGS sequence"/>
</dbReference>
<evidence type="ECO:0000313" key="2">
    <source>
        <dbReference type="EMBL" id="TLP37595.1"/>
    </source>
</evidence>
<comment type="caution">
    <text evidence="2">The sequence shown here is derived from an EMBL/GenBank/DDBJ whole genome shotgun (WGS) entry which is preliminary data.</text>
</comment>
<name>A0A5R8XZN6_9BACT</name>